<dbReference type="GO" id="GO:0000329">
    <property type="term" value="C:fungal-type vacuole membrane"/>
    <property type="evidence" value="ECO:0007669"/>
    <property type="project" value="TreeGrafter"/>
</dbReference>
<feature type="compositionally biased region" description="Gly residues" evidence="1">
    <location>
        <begin position="346"/>
        <end position="355"/>
    </location>
</feature>
<dbReference type="GO" id="GO:0016236">
    <property type="term" value="P:macroautophagy"/>
    <property type="evidence" value="ECO:0007669"/>
    <property type="project" value="TreeGrafter"/>
</dbReference>
<feature type="domain" description="FAS1" evidence="3">
    <location>
        <begin position="18"/>
        <end position="174"/>
    </location>
</feature>
<dbReference type="InterPro" id="IPR000782">
    <property type="entry name" value="FAS1_domain"/>
</dbReference>
<keyword evidence="5" id="KW-1185">Reference proteome</keyword>
<dbReference type="Gene3D" id="2.30.180.10">
    <property type="entry name" value="FAS1 domain"/>
    <property type="match status" value="2"/>
</dbReference>
<feature type="domain" description="FAS1" evidence="3">
    <location>
        <begin position="170"/>
        <end position="304"/>
    </location>
</feature>
<feature type="chain" id="PRO_5034096690" evidence="2">
    <location>
        <begin position="19"/>
        <end position="391"/>
    </location>
</feature>
<evidence type="ECO:0000256" key="2">
    <source>
        <dbReference type="SAM" id="SignalP"/>
    </source>
</evidence>
<protein>
    <submittedName>
        <fullName evidence="4">Fasciclin-like arabinogalactan protein</fullName>
    </submittedName>
</protein>
<name>A0A8H6RUH2_9PEZI</name>
<dbReference type="SUPFAM" id="SSF82153">
    <property type="entry name" value="FAS1 domain"/>
    <property type="match status" value="2"/>
</dbReference>
<evidence type="ECO:0000259" key="3">
    <source>
        <dbReference type="PROSITE" id="PS50213"/>
    </source>
</evidence>
<dbReference type="InterPro" id="IPR036378">
    <property type="entry name" value="FAS1_dom_sf"/>
</dbReference>
<dbReference type="AlphaFoldDB" id="A0A8H6RUH2"/>
<dbReference type="InterPro" id="IPR050904">
    <property type="entry name" value="Adhesion/Biosynth-related"/>
</dbReference>
<dbReference type="FunFam" id="2.30.180.10:FF:000032">
    <property type="entry name" value="Fasciclin domain-containing protein, putative"/>
    <property type="match status" value="1"/>
</dbReference>
<organism evidence="4 5">
    <name type="scientific">Pseudocercospora fuligena</name>
    <dbReference type="NCBI Taxonomy" id="685502"/>
    <lineage>
        <taxon>Eukaryota</taxon>
        <taxon>Fungi</taxon>
        <taxon>Dikarya</taxon>
        <taxon>Ascomycota</taxon>
        <taxon>Pezizomycotina</taxon>
        <taxon>Dothideomycetes</taxon>
        <taxon>Dothideomycetidae</taxon>
        <taxon>Mycosphaerellales</taxon>
        <taxon>Mycosphaerellaceae</taxon>
        <taxon>Pseudocercospora</taxon>
    </lineage>
</organism>
<comment type="caution">
    <text evidence="4">The sequence shown here is derived from an EMBL/GenBank/DDBJ whole genome shotgun (WGS) entry which is preliminary data.</text>
</comment>
<dbReference type="Pfam" id="PF02469">
    <property type="entry name" value="Fasciclin"/>
    <property type="match status" value="2"/>
</dbReference>
<dbReference type="PROSITE" id="PS50213">
    <property type="entry name" value="FAS1"/>
    <property type="match status" value="2"/>
</dbReference>
<dbReference type="OrthoDB" id="286301at2759"/>
<evidence type="ECO:0000256" key="1">
    <source>
        <dbReference type="SAM" id="MobiDB-lite"/>
    </source>
</evidence>
<gene>
    <name evidence="4" type="ORF">HII31_01274</name>
</gene>
<accession>A0A8H6RUH2</accession>
<dbReference type="EMBL" id="JABCIY010000015">
    <property type="protein sequence ID" value="KAF7197464.1"/>
    <property type="molecule type" value="Genomic_DNA"/>
</dbReference>
<sequence>MRFTTLLSILTSLTLTSAQDLLSLLQSQQDLTTLASAIQQLPQITTFLATASNLTLLLPTNDAFSAVPADSEEGQLISSASPDGLAAILSYHVLQGTYRSTDFSETPHFVPTVFNSSFTINGEARTNVTGGQNVGLVLNGTDATVLSGALATSTVVEADIEAGGLIIHKIDNVLRLPLNVSATGTAANLTSAVGALTTTGLVETIDTVADLTIFVPTNAAFQAIGSVLAGASVETLQSVLRYHAIVGNVVFSSELSNTSVTTLEGEEVEITVGSDGTVFVDEAKVVIPNVILSNGVAHVIDSVLNPATDDVDEESLNPSGPAVVAYEGATPASEAPFVSATPDATTGGGAGGNTTTGGTTTPTPYTGEAARAWSGMLVTGGVVLVAAVFAL</sequence>
<evidence type="ECO:0000313" key="4">
    <source>
        <dbReference type="EMBL" id="KAF7197464.1"/>
    </source>
</evidence>
<dbReference type="Proteomes" id="UP000660729">
    <property type="component" value="Unassembled WGS sequence"/>
</dbReference>
<feature type="region of interest" description="Disordered" evidence="1">
    <location>
        <begin position="340"/>
        <end position="362"/>
    </location>
</feature>
<evidence type="ECO:0000313" key="5">
    <source>
        <dbReference type="Proteomes" id="UP000660729"/>
    </source>
</evidence>
<dbReference type="PANTHER" id="PTHR10900">
    <property type="entry name" value="PERIOSTIN-RELATED"/>
    <property type="match status" value="1"/>
</dbReference>
<proteinExistence type="predicted"/>
<keyword evidence="2" id="KW-0732">Signal</keyword>
<feature type="signal peptide" evidence="2">
    <location>
        <begin position="1"/>
        <end position="18"/>
    </location>
</feature>
<dbReference type="SMART" id="SM00554">
    <property type="entry name" value="FAS1"/>
    <property type="match status" value="2"/>
</dbReference>
<dbReference type="PANTHER" id="PTHR10900:SF77">
    <property type="entry name" value="FI19380P1"/>
    <property type="match status" value="1"/>
</dbReference>
<reference evidence="4" key="1">
    <citation type="submission" date="2020-04" db="EMBL/GenBank/DDBJ databases">
        <title>Draft genome resource of the tomato pathogen Pseudocercospora fuligena.</title>
        <authorList>
            <person name="Zaccaron A."/>
        </authorList>
    </citation>
    <scope>NUCLEOTIDE SEQUENCE</scope>
    <source>
        <strain evidence="4">PF001</strain>
    </source>
</reference>